<evidence type="ECO:0000256" key="1">
    <source>
        <dbReference type="SAM" id="MobiDB-lite"/>
    </source>
</evidence>
<dbReference type="AlphaFoldDB" id="A0A8K0L586"/>
<dbReference type="Proteomes" id="UP000809789">
    <property type="component" value="Unassembled WGS sequence"/>
</dbReference>
<reference evidence="2" key="1">
    <citation type="submission" date="2021-07" db="EMBL/GenBank/DDBJ databases">
        <title>Elsinoe batatas strain:CRI-CJ2 Genome sequencing and assembly.</title>
        <authorList>
            <person name="Huang L."/>
        </authorList>
    </citation>
    <scope>NUCLEOTIDE SEQUENCE</scope>
    <source>
        <strain evidence="2">CRI-CJ2</strain>
    </source>
</reference>
<name>A0A8K0L586_9PEZI</name>
<feature type="region of interest" description="Disordered" evidence="1">
    <location>
        <begin position="1"/>
        <end position="67"/>
    </location>
</feature>
<gene>
    <name evidence="2" type="ORF">KVT40_003015</name>
</gene>
<keyword evidence="3" id="KW-1185">Reference proteome</keyword>
<feature type="compositionally biased region" description="Basic and acidic residues" evidence="1">
    <location>
        <begin position="52"/>
        <end position="62"/>
    </location>
</feature>
<dbReference type="EMBL" id="JAESVG020000003">
    <property type="protein sequence ID" value="KAG8629150.1"/>
    <property type="molecule type" value="Genomic_DNA"/>
</dbReference>
<accession>A0A8K0L586</accession>
<protein>
    <submittedName>
        <fullName evidence="2">Uncharacterized protein</fullName>
    </submittedName>
</protein>
<comment type="caution">
    <text evidence="2">The sequence shown here is derived from an EMBL/GenBank/DDBJ whole genome shotgun (WGS) entry which is preliminary data.</text>
</comment>
<organism evidence="2 3">
    <name type="scientific">Elsinoe batatas</name>
    <dbReference type="NCBI Taxonomy" id="2601811"/>
    <lineage>
        <taxon>Eukaryota</taxon>
        <taxon>Fungi</taxon>
        <taxon>Dikarya</taxon>
        <taxon>Ascomycota</taxon>
        <taxon>Pezizomycotina</taxon>
        <taxon>Dothideomycetes</taxon>
        <taxon>Dothideomycetidae</taxon>
        <taxon>Myriangiales</taxon>
        <taxon>Elsinoaceae</taxon>
        <taxon>Elsinoe</taxon>
    </lineage>
</organism>
<proteinExistence type="predicted"/>
<evidence type="ECO:0000313" key="2">
    <source>
        <dbReference type="EMBL" id="KAG8629150.1"/>
    </source>
</evidence>
<dbReference type="OrthoDB" id="5596422at2759"/>
<feature type="compositionally biased region" description="Polar residues" evidence="1">
    <location>
        <begin position="14"/>
        <end position="37"/>
    </location>
</feature>
<sequence>MPRSELFRPRSRQGGDQSSETVRNNTDHGATSVSLSQRRLAGGSSPLSRSQRSTDVRHDPRISEVPVPSVAAQRTFAGKENLKIIDSNLCLDRLHPRKSSSATTLSTATCSVDPRPKLSGRTRSIRKRVFSKVKEGVRLRSLSSAGPIGSSEETTSTLYQVVDQQRCSTSDSSCRSSKSGMEHTCRVDSSTSIRPHYVGSDPCRLQAILRLHHEEDSCKSPITATVIIHAINAQDRPSKASFTNVCVELRPASNYKVADVDGSMFVRELGPEDRITLSLRLSKIAKPSDQDHFEELCTEIESMLDCDRHEIFTLKVTYNHPLFPVDTALVLRQSCTMSDQGVLPGVYSASSSAIALPQMNDTARMSGNYDRAASPINSGGERTRFRRPGYGISDPGHGTADISETVAPSTHQAGCVLPADAVRPADAAREVWRLIRRDSKTASMTTGTKAVKDDRPLVIRHDTGVVIAAMRNTALSNKRSVDEETIREWQENLFLTPKNNNVANPSVAGSNLQSGYANVPWL</sequence>
<evidence type="ECO:0000313" key="3">
    <source>
        <dbReference type="Proteomes" id="UP000809789"/>
    </source>
</evidence>